<dbReference type="EMBL" id="MZXV01000050">
    <property type="protein sequence ID" value="PZV36476.1"/>
    <property type="molecule type" value="Genomic_DNA"/>
</dbReference>
<evidence type="ECO:0000313" key="3">
    <source>
        <dbReference type="EMBL" id="PZV36476.1"/>
    </source>
</evidence>
<dbReference type="AlphaFoldDB" id="A0A2W7DZB2"/>
<dbReference type="InterPro" id="IPR002104">
    <property type="entry name" value="Integrase_catalytic"/>
</dbReference>
<name>A0A2W7DZB2_9HYPH</name>
<dbReference type="Gene3D" id="1.10.443.10">
    <property type="entry name" value="Intergrase catalytic core"/>
    <property type="match status" value="1"/>
</dbReference>
<dbReference type="SUPFAM" id="SSF56349">
    <property type="entry name" value="DNA breaking-rejoining enzymes"/>
    <property type="match status" value="1"/>
</dbReference>
<dbReference type="GO" id="GO:0015074">
    <property type="term" value="P:DNA integration"/>
    <property type="evidence" value="ECO:0007669"/>
    <property type="project" value="InterPro"/>
</dbReference>
<keyword evidence="4" id="KW-1185">Reference proteome</keyword>
<dbReference type="GO" id="GO:0003677">
    <property type="term" value="F:DNA binding"/>
    <property type="evidence" value="ECO:0007669"/>
    <property type="project" value="InterPro"/>
</dbReference>
<dbReference type="GO" id="GO:0006310">
    <property type="term" value="P:DNA recombination"/>
    <property type="evidence" value="ECO:0007669"/>
    <property type="project" value="UniProtKB-KW"/>
</dbReference>
<keyword evidence="1" id="KW-0233">DNA recombination</keyword>
<dbReference type="InterPro" id="IPR011010">
    <property type="entry name" value="DNA_brk_join_enz"/>
</dbReference>
<evidence type="ECO:0000259" key="2">
    <source>
        <dbReference type="PROSITE" id="PS51898"/>
    </source>
</evidence>
<accession>A0A2W7DZB2</accession>
<protein>
    <submittedName>
        <fullName evidence="3">Integrase</fullName>
    </submittedName>
</protein>
<proteinExistence type="predicted"/>
<feature type="domain" description="Tyr recombinase" evidence="2">
    <location>
        <begin position="239"/>
        <end position="438"/>
    </location>
</feature>
<organism evidence="3 4">
    <name type="scientific">Mesorhizobium kowhaii</name>
    <dbReference type="NCBI Taxonomy" id="1300272"/>
    <lineage>
        <taxon>Bacteria</taxon>
        <taxon>Pseudomonadati</taxon>
        <taxon>Pseudomonadota</taxon>
        <taxon>Alphaproteobacteria</taxon>
        <taxon>Hyphomicrobiales</taxon>
        <taxon>Phyllobacteriaceae</taxon>
        <taxon>Mesorhizobium</taxon>
    </lineage>
</organism>
<dbReference type="PROSITE" id="PS51898">
    <property type="entry name" value="TYR_RECOMBINASE"/>
    <property type="match status" value="1"/>
</dbReference>
<dbReference type="InterPro" id="IPR013762">
    <property type="entry name" value="Integrase-like_cat_sf"/>
</dbReference>
<dbReference type="OrthoDB" id="7465727at2"/>
<gene>
    <name evidence="3" type="ORF">B5V02_22125</name>
</gene>
<reference evidence="4" key="1">
    <citation type="submission" date="2017-03" db="EMBL/GenBank/DDBJ databases">
        <authorList>
            <person name="Safronova V.I."/>
            <person name="Sazanova A.L."/>
            <person name="Chirak E.R."/>
        </authorList>
    </citation>
    <scope>NUCLEOTIDE SEQUENCE [LARGE SCALE GENOMIC DNA]</scope>
    <source>
        <strain evidence="4">Ach-343</strain>
    </source>
</reference>
<sequence>MAKTLNEAPITTASARSKLAAGEYPRRLDADAAVWYRKGKRGGVWFARWRNWGEGANYLQLSVGPANDVNDKPTEGLLTFHQAETLARQIVQQARQEQKAVAVGPALTVRGAVEAYIAERDARESRRKGRAVRSDAGQRLGRYVLGQDKRGSQEAISAAPLASVTLHMLKESDLLTWRADLPEELKGSTEQRLINDLKAALNGAYATHRERLEPTLPAVIKHGLKAEKSDSDDAVPLARDNQILTVAQVGTVISAAREIDAEQDWDGDLFRFVVVLAATGARFSQIARMRVGDVQRAQGRLMIPSSRKGRGGKIAGVPYPVGKDVLDALLPATARRRNDEILLERWRSKQVAGSIGWERAGRAPWQSPSELQRPWNDVRQRARMPAVIPYGLRHSSIVRGIRANLPIRLVAALHDTSVPMIERHYGRWIVDGLEDLAAKAIVPLVPTQDNGNVIRIGG</sequence>
<comment type="caution">
    <text evidence="3">The sequence shown here is derived from an EMBL/GenBank/DDBJ whole genome shotgun (WGS) entry which is preliminary data.</text>
</comment>
<evidence type="ECO:0000313" key="4">
    <source>
        <dbReference type="Proteomes" id="UP000248616"/>
    </source>
</evidence>
<dbReference type="Proteomes" id="UP000248616">
    <property type="component" value="Unassembled WGS sequence"/>
</dbReference>
<dbReference type="RefSeq" id="WP_111546274.1">
    <property type="nucleotide sequence ID" value="NZ_MZXV01000050.1"/>
</dbReference>
<evidence type="ECO:0000256" key="1">
    <source>
        <dbReference type="ARBA" id="ARBA00023172"/>
    </source>
</evidence>